<evidence type="ECO:0000313" key="7">
    <source>
        <dbReference type="Proteomes" id="UP000291189"/>
    </source>
</evidence>
<comment type="subcellular location">
    <subcellularLocation>
        <location evidence="1">Membrane</location>
        <topology evidence="1">Multi-pass membrane protein</topology>
    </subcellularLocation>
</comment>
<dbReference type="Proteomes" id="UP000291189">
    <property type="component" value="Unassembled WGS sequence"/>
</dbReference>
<organism evidence="6 7">
    <name type="scientific">Nocardioides iriomotensis</name>
    <dbReference type="NCBI Taxonomy" id="715784"/>
    <lineage>
        <taxon>Bacteria</taxon>
        <taxon>Bacillati</taxon>
        <taxon>Actinomycetota</taxon>
        <taxon>Actinomycetes</taxon>
        <taxon>Propionibacteriales</taxon>
        <taxon>Nocardioidaceae</taxon>
        <taxon>Nocardioides</taxon>
    </lineage>
</organism>
<dbReference type="Pfam" id="PF09685">
    <property type="entry name" value="MamF_MmsF"/>
    <property type="match status" value="1"/>
</dbReference>
<protein>
    <submittedName>
        <fullName evidence="6">DUF4870 domain-containing protein</fullName>
    </submittedName>
</protein>
<proteinExistence type="predicted"/>
<dbReference type="RefSeq" id="WP_129987022.1">
    <property type="nucleotide sequence ID" value="NZ_SDPU01000021.1"/>
</dbReference>
<keyword evidence="3 5" id="KW-1133">Transmembrane helix</keyword>
<sequence length="133" mass="14353">MSYPPPPGNTPGPYEPGAVPAVPTAEEKNWALASHVGCFVAAWIALGFLCPLVIMLVKGNDSAFIRRHAVESLNFQISLLIYAAVSFALIFVLVGFVLLPILGIFALVVIILATIKAANGEFYKYPLTIRMVH</sequence>
<dbReference type="InterPro" id="IPR019109">
    <property type="entry name" value="MamF_MmsF"/>
</dbReference>
<feature type="transmembrane region" description="Helical" evidence="5">
    <location>
        <begin position="77"/>
        <end position="98"/>
    </location>
</feature>
<gene>
    <name evidence="6" type="ORF">ETU37_09485</name>
</gene>
<accession>A0A4Q5J151</accession>
<reference evidence="6 7" key="1">
    <citation type="submission" date="2019-01" db="EMBL/GenBank/DDBJ databases">
        <title>Nocardioides guangzhouensis sp. nov., an actinobacterium isolated from soil.</title>
        <authorList>
            <person name="Fu Y."/>
            <person name="Cai Y."/>
            <person name="Lin Z."/>
            <person name="Chen P."/>
        </authorList>
    </citation>
    <scope>NUCLEOTIDE SEQUENCE [LARGE SCALE GENOMIC DNA]</scope>
    <source>
        <strain evidence="6 7">NBRC 105384</strain>
    </source>
</reference>
<feature type="transmembrane region" description="Helical" evidence="5">
    <location>
        <begin position="32"/>
        <end position="57"/>
    </location>
</feature>
<name>A0A4Q5J151_9ACTN</name>
<keyword evidence="7" id="KW-1185">Reference proteome</keyword>
<keyword evidence="4 5" id="KW-0472">Membrane</keyword>
<evidence type="ECO:0000256" key="3">
    <source>
        <dbReference type="ARBA" id="ARBA00022989"/>
    </source>
</evidence>
<evidence type="ECO:0000256" key="2">
    <source>
        <dbReference type="ARBA" id="ARBA00022692"/>
    </source>
</evidence>
<dbReference type="AlphaFoldDB" id="A0A4Q5J151"/>
<feature type="transmembrane region" description="Helical" evidence="5">
    <location>
        <begin position="104"/>
        <end position="123"/>
    </location>
</feature>
<evidence type="ECO:0000256" key="4">
    <source>
        <dbReference type="ARBA" id="ARBA00023136"/>
    </source>
</evidence>
<dbReference type="OrthoDB" id="9808930at2"/>
<comment type="caution">
    <text evidence="6">The sequence shown here is derived from an EMBL/GenBank/DDBJ whole genome shotgun (WGS) entry which is preliminary data.</text>
</comment>
<keyword evidence="2 5" id="KW-0812">Transmembrane</keyword>
<evidence type="ECO:0000256" key="5">
    <source>
        <dbReference type="SAM" id="Phobius"/>
    </source>
</evidence>
<evidence type="ECO:0000313" key="6">
    <source>
        <dbReference type="EMBL" id="RYU12247.1"/>
    </source>
</evidence>
<dbReference type="EMBL" id="SDPU01000021">
    <property type="protein sequence ID" value="RYU12247.1"/>
    <property type="molecule type" value="Genomic_DNA"/>
</dbReference>
<evidence type="ECO:0000256" key="1">
    <source>
        <dbReference type="ARBA" id="ARBA00004141"/>
    </source>
</evidence>